<evidence type="ECO:0000256" key="7">
    <source>
        <dbReference type="ARBA" id="ARBA00023237"/>
    </source>
</evidence>
<keyword evidence="8" id="KW-0175">Coiled coil</keyword>
<keyword evidence="6" id="KW-0472">Membrane</keyword>
<dbReference type="GO" id="GO:0015288">
    <property type="term" value="F:porin activity"/>
    <property type="evidence" value="ECO:0007669"/>
    <property type="project" value="TreeGrafter"/>
</dbReference>
<evidence type="ECO:0000256" key="3">
    <source>
        <dbReference type="ARBA" id="ARBA00022448"/>
    </source>
</evidence>
<dbReference type="PANTHER" id="PTHR30026">
    <property type="entry name" value="OUTER MEMBRANE PROTEIN TOLC"/>
    <property type="match status" value="1"/>
</dbReference>
<dbReference type="Gene3D" id="1.20.1600.10">
    <property type="entry name" value="Outer membrane efflux proteins (OEP)"/>
    <property type="match status" value="1"/>
</dbReference>
<dbReference type="InterPro" id="IPR003423">
    <property type="entry name" value="OMP_efflux"/>
</dbReference>
<feature type="coiled-coil region" evidence="8">
    <location>
        <begin position="139"/>
        <end position="166"/>
    </location>
</feature>
<reference evidence="11" key="1">
    <citation type="journal article" date="2021" name="PeerJ">
        <title>Extensive microbial diversity within the chicken gut microbiome revealed by metagenomics and culture.</title>
        <authorList>
            <person name="Gilroy R."/>
            <person name="Ravi A."/>
            <person name="Getino M."/>
            <person name="Pursley I."/>
            <person name="Horton D.L."/>
            <person name="Alikhan N.F."/>
            <person name="Baker D."/>
            <person name="Gharbi K."/>
            <person name="Hall N."/>
            <person name="Watson M."/>
            <person name="Adriaenssens E.M."/>
            <person name="Foster-Nyarko E."/>
            <person name="Jarju S."/>
            <person name="Secka A."/>
            <person name="Antonio M."/>
            <person name="Oren A."/>
            <person name="Chaudhuri R.R."/>
            <person name="La Ragione R."/>
            <person name="Hildebrand F."/>
            <person name="Pallen M.J."/>
        </authorList>
    </citation>
    <scope>NUCLEOTIDE SEQUENCE</scope>
    <source>
        <strain evidence="11">9264</strain>
    </source>
</reference>
<dbReference type="SUPFAM" id="SSF56954">
    <property type="entry name" value="Outer membrane efflux proteins (OEP)"/>
    <property type="match status" value="1"/>
</dbReference>
<feature type="chain" id="PRO_5038394270" evidence="10">
    <location>
        <begin position="20"/>
        <end position="441"/>
    </location>
</feature>
<evidence type="ECO:0000313" key="12">
    <source>
        <dbReference type="Proteomes" id="UP000823889"/>
    </source>
</evidence>
<evidence type="ECO:0000313" key="11">
    <source>
        <dbReference type="EMBL" id="HJD43992.1"/>
    </source>
</evidence>
<evidence type="ECO:0000256" key="8">
    <source>
        <dbReference type="SAM" id="Coils"/>
    </source>
</evidence>
<keyword evidence="7" id="KW-0998">Cell outer membrane</keyword>
<dbReference type="EMBL" id="DWUQ01000059">
    <property type="protein sequence ID" value="HJD43992.1"/>
    <property type="molecule type" value="Genomic_DNA"/>
</dbReference>
<keyword evidence="5" id="KW-0812">Transmembrane</keyword>
<name>A0A9D2RI15_9BURK</name>
<dbReference type="Pfam" id="PF02321">
    <property type="entry name" value="OEP"/>
    <property type="match status" value="2"/>
</dbReference>
<evidence type="ECO:0000256" key="6">
    <source>
        <dbReference type="ARBA" id="ARBA00023136"/>
    </source>
</evidence>
<feature type="compositionally biased region" description="Polar residues" evidence="9">
    <location>
        <begin position="270"/>
        <end position="285"/>
    </location>
</feature>
<comment type="subcellular location">
    <subcellularLocation>
        <location evidence="1">Cell outer membrane</location>
    </subcellularLocation>
</comment>
<evidence type="ECO:0000256" key="2">
    <source>
        <dbReference type="ARBA" id="ARBA00007613"/>
    </source>
</evidence>
<dbReference type="PANTHER" id="PTHR30026:SF20">
    <property type="entry name" value="OUTER MEMBRANE PROTEIN TOLC"/>
    <property type="match status" value="1"/>
</dbReference>
<feature type="region of interest" description="Disordered" evidence="9">
    <location>
        <begin position="264"/>
        <end position="291"/>
    </location>
</feature>
<feature type="signal peptide" evidence="10">
    <location>
        <begin position="1"/>
        <end position="19"/>
    </location>
</feature>
<dbReference type="GO" id="GO:0009279">
    <property type="term" value="C:cell outer membrane"/>
    <property type="evidence" value="ECO:0007669"/>
    <property type="project" value="UniProtKB-SubCell"/>
</dbReference>
<keyword evidence="3" id="KW-0813">Transport</keyword>
<evidence type="ECO:0000256" key="4">
    <source>
        <dbReference type="ARBA" id="ARBA00022452"/>
    </source>
</evidence>
<comment type="caution">
    <text evidence="11">The sequence shown here is derived from an EMBL/GenBank/DDBJ whole genome shotgun (WGS) entry which is preliminary data.</text>
</comment>
<dbReference type="InterPro" id="IPR051906">
    <property type="entry name" value="TolC-like"/>
</dbReference>
<evidence type="ECO:0000256" key="5">
    <source>
        <dbReference type="ARBA" id="ARBA00022692"/>
    </source>
</evidence>
<dbReference type="Proteomes" id="UP000823889">
    <property type="component" value="Unassembled WGS sequence"/>
</dbReference>
<organism evidence="11 12">
    <name type="scientific">Candidatus Paenalcaligenes intestinipullorum</name>
    <dbReference type="NCBI Taxonomy" id="2838718"/>
    <lineage>
        <taxon>Bacteria</taxon>
        <taxon>Pseudomonadati</taxon>
        <taxon>Pseudomonadota</taxon>
        <taxon>Betaproteobacteria</taxon>
        <taxon>Burkholderiales</taxon>
        <taxon>Alcaligenaceae</taxon>
        <taxon>Paenalcaligenes</taxon>
    </lineage>
</organism>
<protein>
    <submittedName>
        <fullName evidence="11">TolC family outer membrane protein</fullName>
    </submittedName>
</protein>
<accession>A0A9D2RI15</accession>
<gene>
    <name evidence="11" type="ORF">H9906_03070</name>
</gene>
<evidence type="ECO:0000256" key="1">
    <source>
        <dbReference type="ARBA" id="ARBA00004442"/>
    </source>
</evidence>
<evidence type="ECO:0000256" key="9">
    <source>
        <dbReference type="SAM" id="MobiDB-lite"/>
    </source>
</evidence>
<dbReference type="AlphaFoldDB" id="A0A9D2RI15"/>
<sequence length="441" mass="49235">MTRWATLAVGALWVVPAGAAQDLFSVWQQAEQHNAQYAADLAATQADQEAVAQARANLLPTLNAEASLSSSDRRAVRNLQHGQQHNINQWAFTLRQPVINLQALSLYEGAQHQAAAAVLRSEAARQQLMLRVSQQYFDILAAQDRLRSLHAEYQAIDQQLHAAERSFELGGATITDTYEARSRLDLLRNQQLAAERDLRDRLQQLTTLLGQPVNDLAVLNTRIRLSPLEHTERHDWLSQAEQANLEVLQRQLLWQASQSQLTAAKREHTPTLSLQARSGSSNQQGIYGMNQGPRALDSSVGLELAIPLYQGGAISSRVRERSARVHEQRFLLEQQRRDAREAAQRHLDGVQSGLQQVAALEAAEQSSRASVEANELAYEVGVRVSVDVLNAQRQLYETQRALAQARYDALMQSLRLKAATGSLDEQDLLRLNQLLEHDTLE</sequence>
<dbReference type="GO" id="GO:1990281">
    <property type="term" value="C:efflux pump complex"/>
    <property type="evidence" value="ECO:0007669"/>
    <property type="project" value="TreeGrafter"/>
</dbReference>
<dbReference type="GO" id="GO:0015562">
    <property type="term" value="F:efflux transmembrane transporter activity"/>
    <property type="evidence" value="ECO:0007669"/>
    <property type="project" value="InterPro"/>
</dbReference>
<keyword evidence="4" id="KW-1134">Transmembrane beta strand</keyword>
<dbReference type="NCBIfam" id="TIGR01844">
    <property type="entry name" value="type_I_sec_TolC"/>
    <property type="match status" value="1"/>
</dbReference>
<keyword evidence="10" id="KW-0732">Signal</keyword>
<proteinExistence type="inferred from homology"/>
<dbReference type="InterPro" id="IPR010130">
    <property type="entry name" value="T1SS_OMP_TolC"/>
</dbReference>
<reference evidence="11" key="2">
    <citation type="submission" date="2021-04" db="EMBL/GenBank/DDBJ databases">
        <authorList>
            <person name="Gilroy R."/>
        </authorList>
    </citation>
    <scope>NUCLEOTIDE SEQUENCE</scope>
    <source>
        <strain evidence="11">9264</strain>
    </source>
</reference>
<evidence type="ECO:0000256" key="10">
    <source>
        <dbReference type="SAM" id="SignalP"/>
    </source>
</evidence>
<comment type="similarity">
    <text evidence="2">Belongs to the outer membrane factor (OMF) (TC 1.B.17) family.</text>
</comment>